<dbReference type="Gene3D" id="2.40.50.140">
    <property type="entry name" value="Nucleic acid-binding proteins"/>
    <property type="match status" value="1"/>
</dbReference>
<dbReference type="InterPro" id="IPR021122">
    <property type="entry name" value="RNA_ligase_dom_REL/Rnl2"/>
</dbReference>
<gene>
    <name evidence="5" type="ORF">IQ249_24455</name>
</gene>
<accession>A0A8J7J6X8</accession>
<keyword evidence="1 3" id="KW-0820">tRNA-binding</keyword>
<name>A0A8J7J6X8_9CYAN</name>
<evidence type="ECO:0000313" key="6">
    <source>
        <dbReference type="Proteomes" id="UP000654482"/>
    </source>
</evidence>
<dbReference type="InterPro" id="IPR012340">
    <property type="entry name" value="NA-bd_OB-fold"/>
</dbReference>
<keyword evidence="6" id="KW-1185">Reference proteome</keyword>
<dbReference type="InterPro" id="IPR002547">
    <property type="entry name" value="tRNA-bd_dom"/>
</dbReference>
<comment type="caution">
    <text evidence="5">The sequence shown here is derived from an EMBL/GenBank/DDBJ whole genome shotgun (WGS) entry which is preliminary data.</text>
</comment>
<reference evidence="5" key="1">
    <citation type="submission" date="2020-10" db="EMBL/GenBank/DDBJ databases">
        <authorList>
            <person name="Castelo-Branco R."/>
            <person name="Eusebio N."/>
            <person name="Adriana R."/>
            <person name="Vieira A."/>
            <person name="Brugerolle De Fraissinette N."/>
            <person name="Rezende De Castro R."/>
            <person name="Schneider M.P."/>
            <person name="Vasconcelos V."/>
            <person name="Leao P.N."/>
        </authorList>
    </citation>
    <scope>NUCLEOTIDE SEQUENCE</scope>
    <source>
        <strain evidence="5">LEGE 07157</strain>
    </source>
</reference>
<dbReference type="Pfam" id="PF01588">
    <property type="entry name" value="tRNA_bind"/>
    <property type="match status" value="1"/>
</dbReference>
<dbReference type="PROSITE" id="PS50886">
    <property type="entry name" value="TRBD"/>
    <property type="match status" value="1"/>
</dbReference>
<evidence type="ECO:0000256" key="3">
    <source>
        <dbReference type="PROSITE-ProRule" id="PRU00209"/>
    </source>
</evidence>
<sequence>MPVIVMEVIGVENHPNADSLRVYQMKTRDREEVQIIANLENIYEIGDAVAIALIDSILKDGTKIKPSKLRGLRSFGMALGKVEDPVGTDLSEVYCQKQISKPVQFQKWSSIELLHNLCRSLELFEPKPTITYRAKIKLDGTNAGVQIFPDGKVAAQSRTQIITPENDNMGFANWVHQNIEFFSNLASSEHLIVFGEWCGKGIQKRTAISKIDRKIFVIFALQYGGIDGQIATLEICPEKIQSFLANHPDIFILPFYGNSITLDFSDKEQLKTQAEILNQKVKDVENIDPWVKETFGIEGIGEGLVFYPEASNTVERLSCAELLFKAKGEKHQVVKTKKPIQIDPEKVKSIDGFVDLFVTQNRLEQGVNEACNGEFNIKKMGVFLQWFVGDVKKESTAEIERAQLTWKEVNKPVMNAARKWYLERAKSI</sequence>
<evidence type="ECO:0000313" key="5">
    <source>
        <dbReference type="EMBL" id="MBE9119044.1"/>
    </source>
</evidence>
<dbReference type="AlphaFoldDB" id="A0A8J7J6X8"/>
<dbReference type="Proteomes" id="UP000654482">
    <property type="component" value="Unassembled WGS sequence"/>
</dbReference>
<evidence type="ECO:0000256" key="2">
    <source>
        <dbReference type="ARBA" id="ARBA00022884"/>
    </source>
</evidence>
<dbReference type="EMBL" id="JADEWZ010000076">
    <property type="protein sequence ID" value="MBE9119044.1"/>
    <property type="molecule type" value="Genomic_DNA"/>
</dbReference>
<dbReference type="Pfam" id="PF09414">
    <property type="entry name" value="RNA_ligase"/>
    <property type="match status" value="1"/>
</dbReference>
<dbReference type="RefSeq" id="WP_194032136.1">
    <property type="nucleotide sequence ID" value="NZ_JADEWZ010000076.1"/>
</dbReference>
<evidence type="ECO:0000259" key="4">
    <source>
        <dbReference type="PROSITE" id="PS50886"/>
    </source>
</evidence>
<dbReference type="Gene3D" id="3.30.470.30">
    <property type="entry name" value="DNA ligase/mRNA capping enzyme"/>
    <property type="match status" value="1"/>
</dbReference>
<dbReference type="SUPFAM" id="SSF50249">
    <property type="entry name" value="Nucleic acid-binding proteins"/>
    <property type="match status" value="1"/>
</dbReference>
<evidence type="ECO:0000256" key="1">
    <source>
        <dbReference type="ARBA" id="ARBA00022555"/>
    </source>
</evidence>
<feature type="domain" description="TRNA-binding" evidence="4">
    <location>
        <begin position="1"/>
        <end position="104"/>
    </location>
</feature>
<protein>
    <recommendedName>
        <fullName evidence="4">tRNA-binding domain-containing protein</fullName>
    </recommendedName>
</protein>
<dbReference type="SUPFAM" id="SSF56091">
    <property type="entry name" value="DNA ligase/mRNA capping enzyme, catalytic domain"/>
    <property type="match status" value="1"/>
</dbReference>
<dbReference type="GO" id="GO:0000049">
    <property type="term" value="F:tRNA binding"/>
    <property type="evidence" value="ECO:0007669"/>
    <property type="project" value="UniProtKB-UniRule"/>
</dbReference>
<keyword evidence="2 3" id="KW-0694">RNA-binding</keyword>
<organism evidence="5 6">
    <name type="scientific">Lusitaniella coriacea LEGE 07157</name>
    <dbReference type="NCBI Taxonomy" id="945747"/>
    <lineage>
        <taxon>Bacteria</taxon>
        <taxon>Bacillati</taxon>
        <taxon>Cyanobacteriota</taxon>
        <taxon>Cyanophyceae</taxon>
        <taxon>Spirulinales</taxon>
        <taxon>Lusitaniellaceae</taxon>
        <taxon>Lusitaniella</taxon>
    </lineage>
</organism>
<proteinExistence type="predicted"/>